<dbReference type="InterPro" id="IPR001647">
    <property type="entry name" value="HTH_TetR"/>
</dbReference>
<feature type="domain" description="HTH tetR-type" evidence="3">
    <location>
        <begin position="10"/>
        <end position="70"/>
    </location>
</feature>
<keyword evidence="1 2" id="KW-0238">DNA-binding</keyword>
<dbReference type="Gene3D" id="1.10.357.10">
    <property type="entry name" value="Tetracycline Repressor, domain 2"/>
    <property type="match status" value="1"/>
</dbReference>
<dbReference type="RefSeq" id="WP_272140644.1">
    <property type="nucleotide sequence ID" value="NZ_JAQLOI010000003.1"/>
</dbReference>
<dbReference type="Pfam" id="PF00440">
    <property type="entry name" value="TetR_N"/>
    <property type="match status" value="1"/>
</dbReference>
<feature type="DNA-binding region" description="H-T-H motif" evidence="2">
    <location>
        <begin position="33"/>
        <end position="52"/>
    </location>
</feature>
<comment type="caution">
    <text evidence="4">The sequence shown here is derived from an EMBL/GenBank/DDBJ whole genome shotgun (WGS) entry which is preliminary data.</text>
</comment>
<sequence length="143" mass="15705">MGRSSAAKAELTKQKIIESAFALTLNEGFEALTFTKLSNHCGVSRSGINRHFPKKNDIVKVLEPKLEKLLKAQMDFSSPSAFYKSWVDGLASNSEFRSALLAAGPIIPTDKGIRNLKRLIKGSEAEVIKTIYMCIGYAVVNLN</sequence>
<evidence type="ECO:0000256" key="2">
    <source>
        <dbReference type="PROSITE-ProRule" id="PRU00335"/>
    </source>
</evidence>
<evidence type="ECO:0000256" key="1">
    <source>
        <dbReference type="ARBA" id="ARBA00023125"/>
    </source>
</evidence>
<accession>A0ABT4YYI6</accession>
<evidence type="ECO:0000313" key="4">
    <source>
        <dbReference type="EMBL" id="MDB1126216.1"/>
    </source>
</evidence>
<keyword evidence="5" id="KW-1185">Reference proteome</keyword>
<dbReference type="SUPFAM" id="SSF46689">
    <property type="entry name" value="Homeodomain-like"/>
    <property type="match status" value="1"/>
</dbReference>
<dbReference type="Proteomes" id="UP001210678">
    <property type="component" value="Unassembled WGS sequence"/>
</dbReference>
<dbReference type="InterPro" id="IPR009057">
    <property type="entry name" value="Homeodomain-like_sf"/>
</dbReference>
<organism evidence="4 5">
    <name type="scientific">Vibrio algarum</name>
    <dbReference type="NCBI Taxonomy" id="3020714"/>
    <lineage>
        <taxon>Bacteria</taxon>
        <taxon>Pseudomonadati</taxon>
        <taxon>Pseudomonadota</taxon>
        <taxon>Gammaproteobacteria</taxon>
        <taxon>Vibrionales</taxon>
        <taxon>Vibrionaceae</taxon>
        <taxon>Vibrio</taxon>
    </lineage>
</organism>
<gene>
    <name evidence="4" type="ORF">PGX00_22120</name>
</gene>
<dbReference type="PROSITE" id="PS50977">
    <property type="entry name" value="HTH_TETR_2"/>
    <property type="match status" value="1"/>
</dbReference>
<dbReference type="EMBL" id="JAQLOI010000003">
    <property type="protein sequence ID" value="MDB1126216.1"/>
    <property type="molecule type" value="Genomic_DNA"/>
</dbReference>
<name>A0ABT4YYI6_9VIBR</name>
<evidence type="ECO:0000259" key="3">
    <source>
        <dbReference type="PROSITE" id="PS50977"/>
    </source>
</evidence>
<protein>
    <submittedName>
        <fullName evidence="4">TetR/AcrR family transcriptional regulator</fullName>
    </submittedName>
</protein>
<proteinExistence type="predicted"/>
<reference evidence="4 5" key="1">
    <citation type="submission" date="2023-01" db="EMBL/GenBank/DDBJ databases">
        <title>Vibrio sp. KJ40-1 sp.nov, isolated from marine algae.</title>
        <authorList>
            <person name="Butt M."/>
            <person name="Kim J.M.J."/>
            <person name="Jeon C.O.C."/>
        </authorList>
    </citation>
    <scope>NUCLEOTIDE SEQUENCE [LARGE SCALE GENOMIC DNA]</scope>
    <source>
        <strain evidence="4 5">KJ40-1</strain>
    </source>
</reference>
<evidence type="ECO:0000313" key="5">
    <source>
        <dbReference type="Proteomes" id="UP001210678"/>
    </source>
</evidence>